<evidence type="ECO:0000256" key="1">
    <source>
        <dbReference type="ARBA" id="ARBA00000966"/>
    </source>
</evidence>
<protein>
    <recommendedName>
        <fullName evidence="9">Endoglucanase</fullName>
        <ecNumber evidence="9">3.2.1.4</ecNumber>
    </recommendedName>
</protein>
<dbReference type="PANTHER" id="PTHR22298">
    <property type="entry name" value="ENDO-1,4-BETA-GLUCANASE"/>
    <property type="match status" value="1"/>
</dbReference>
<feature type="domain" description="Glycoside hydrolase family 9" evidence="10">
    <location>
        <begin position="9"/>
        <end position="178"/>
    </location>
</feature>
<feature type="active site" evidence="8">
    <location>
        <position position="123"/>
    </location>
</feature>
<keyword evidence="7 8" id="KW-0624">Polysaccharide degradation</keyword>
<accession>A0A2P6S1P8</accession>
<gene>
    <name evidence="11" type="ORF">RchiOBHm_Chr2g0157001</name>
</gene>
<dbReference type="AlphaFoldDB" id="A0A2P6S1P8"/>
<dbReference type="EC" id="3.2.1.4" evidence="9"/>
<keyword evidence="12" id="KW-1185">Reference proteome</keyword>
<evidence type="ECO:0000256" key="6">
    <source>
        <dbReference type="ARBA" id="ARBA00023295"/>
    </source>
</evidence>
<keyword evidence="6 8" id="KW-0326">Glycosidase</keyword>
<dbReference type="Pfam" id="PF00759">
    <property type="entry name" value="Glyco_hydro_9"/>
    <property type="match status" value="1"/>
</dbReference>
<evidence type="ECO:0000256" key="2">
    <source>
        <dbReference type="ARBA" id="ARBA00007072"/>
    </source>
</evidence>
<keyword evidence="3 8" id="KW-0378">Hydrolase</keyword>
<dbReference type="GO" id="GO:0008810">
    <property type="term" value="F:cellulase activity"/>
    <property type="evidence" value="ECO:0007669"/>
    <property type="project" value="UniProtKB-EC"/>
</dbReference>
<comment type="similarity">
    <text evidence="2 8 9">Belongs to the glycosyl hydrolase 9 (cellulase E) family.</text>
</comment>
<keyword evidence="4 9" id="KW-0136">Cellulose degradation</keyword>
<dbReference type="InterPro" id="IPR008928">
    <property type="entry name" value="6-hairpin_glycosidase_sf"/>
</dbReference>
<reference evidence="11 12" key="1">
    <citation type="journal article" date="2018" name="Nat. Genet.">
        <title>The Rosa genome provides new insights in the design of modern roses.</title>
        <authorList>
            <person name="Bendahmane M."/>
        </authorList>
    </citation>
    <scope>NUCLEOTIDE SEQUENCE [LARGE SCALE GENOMIC DNA]</scope>
    <source>
        <strain evidence="12">cv. Old Blush</strain>
    </source>
</reference>
<dbReference type="InterPro" id="IPR018221">
    <property type="entry name" value="Glyco_hydro_9_His_AS"/>
</dbReference>
<keyword evidence="5 8" id="KW-0119">Carbohydrate metabolism</keyword>
<dbReference type="GO" id="GO:0030245">
    <property type="term" value="P:cellulose catabolic process"/>
    <property type="evidence" value="ECO:0007669"/>
    <property type="project" value="UniProtKB-KW"/>
</dbReference>
<dbReference type="InterPro" id="IPR012341">
    <property type="entry name" value="6hp_glycosidase-like_sf"/>
</dbReference>
<dbReference type="EMBL" id="PDCK01000040">
    <property type="protein sequence ID" value="PRQ52576.1"/>
    <property type="molecule type" value="Genomic_DNA"/>
</dbReference>
<dbReference type="Gene3D" id="1.50.10.10">
    <property type="match status" value="1"/>
</dbReference>
<dbReference type="Gramene" id="PRQ52576">
    <property type="protein sequence ID" value="PRQ52576"/>
    <property type="gene ID" value="RchiOBHm_Chr2g0157001"/>
</dbReference>
<organism evidence="11 12">
    <name type="scientific">Rosa chinensis</name>
    <name type="common">China rose</name>
    <dbReference type="NCBI Taxonomy" id="74649"/>
    <lineage>
        <taxon>Eukaryota</taxon>
        <taxon>Viridiplantae</taxon>
        <taxon>Streptophyta</taxon>
        <taxon>Embryophyta</taxon>
        <taxon>Tracheophyta</taxon>
        <taxon>Spermatophyta</taxon>
        <taxon>Magnoliopsida</taxon>
        <taxon>eudicotyledons</taxon>
        <taxon>Gunneridae</taxon>
        <taxon>Pentapetalae</taxon>
        <taxon>rosids</taxon>
        <taxon>fabids</taxon>
        <taxon>Rosales</taxon>
        <taxon>Rosaceae</taxon>
        <taxon>Rosoideae</taxon>
        <taxon>Rosoideae incertae sedis</taxon>
        <taxon>Rosa</taxon>
    </lineage>
</organism>
<name>A0A2P6S1P8_ROSCH</name>
<evidence type="ECO:0000313" key="12">
    <source>
        <dbReference type="Proteomes" id="UP000238479"/>
    </source>
</evidence>
<comment type="catalytic activity">
    <reaction evidence="1 9">
        <text>Endohydrolysis of (1-&gt;4)-beta-D-glucosidic linkages in cellulose, lichenin and cereal beta-D-glucans.</text>
        <dbReference type="EC" id="3.2.1.4"/>
    </reaction>
</comment>
<dbReference type="PROSITE" id="PS00592">
    <property type="entry name" value="GH9_2"/>
    <property type="match status" value="1"/>
</dbReference>
<evidence type="ECO:0000256" key="4">
    <source>
        <dbReference type="ARBA" id="ARBA00023001"/>
    </source>
</evidence>
<evidence type="ECO:0000259" key="10">
    <source>
        <dbReference type="Pfam" id="PF00759"/>
    </source>
</evidence>
<dbReference type="Proteomes" id="UP000238479">
    <property type="component" value="Chromosome 2"/>
</dbReference>
<sequence length="206" mass="22438">MPNLGGFVTEFGWDGKHAGIIILVSQLVTTDDNSPFILNSDQLVCSILPESPAPKSVTFSPGGLLFKPGGTANKVVNCGNNVVITASRMIDFTKGQVDYILGSNPLGMSYMVGYGSKFPKRIHHRASVLPSMDQQPGNIECHAGTPYFETQAPNQNLLIGAIVGGPAENDSFEDSRYNVYNVHSRSQTHTSMHLLLMFWLTLSPYF</sequence>
<evidence type="ECO:0000256" key="8">
    <source>
        <dbReference type="PROSITE-ProRule" id="PRU10059"/>
    </source>
</evidence>
<dbReference type="InterPro" id="IPR001701">
    <property type="entry name" value="Glyco_hydro_9"/>
</dbReference>
<evidence type="ECO:0000313" key="11">
    <source>
        <dbReference type="EMBL" id="PRQ52576.1"/>
    </source>
</evidence>
<evidence type="ECO:0000256" key="3">
    <source>
        <dbReference type="ARBA" id="ARBA00022801"/>
    </source>
</evidence>
<comment type="caution">
    <text evidence="11">The sequence shown here is derived from an EMBL/GenBank/DDBJ whole genome shotgun (WGS) entry which is preliminary data.</text>
</comment>
<evidence type="ECO:0000256" key="9">
    <source>
        <dbReference type="RuleBase" id="RU361166"/>
    </source>
</evidence>
<dbReference type="OMA" id="NIECHAG"/>
<proteinExistence type="inferred from homology"/>
<dbReference type="STRING" id="74649.A0A2P6S1P8"/>
<evidence type="ECO:0000256" key="7">
    <source>
        <dbReference type="ARBA" id="ARBA00023326"/>
    </source>
</evidence>
<dbReference type="SUPFAM" id="SSF48208">
    <property type="entry name" value="Six-hairpin glycosidases"/>
    <property type="match status" value="1"/>
</dbReference>
<evidence type="ECO:0000256" key="5">
    <source>
        <dbReference type="ARBA" id="ARBA00023277"/>
    </source>
</evidence>